<dbReference type="Pfam" id="PF00596">
    <property type="entry name" value="Aldolase_II"/>
    <property type="match status" value="1"/>
</dbReference>
<feature type="domain" description="Class II aldolase/adducin N-terminal" evidence="3">
    <location>
        <begin position="50"/>
        <end position="237"/>
    </location>
</feature>
<dbReference type="GO" id="GO:0005996">
    <property type="term" value="P:monosaccharide metabolic process"/>
    <property type="evidence" value="ECO:0007669"/>
    <property type="project" value="UniProtKB-ARBA"/>
</dbReference>
<dbReference type="RefSeq" id="WP_065833125.1">
    <property type="nucleotide sequence ID" value="NZ_LGSI01000037.1"/>
</dbReference>
<comment type="caution">
    <text evidence="4">The sequence shown here is derived from an EMBL/GenBank/DDBJ whole genome shotgun (WGS) entry which is preliminary data.</text>
</comment>
<dbReference type="SUPFAM" id="SSF53639">
    <property type="entry name" value="AraD/HMP-PK domain-like"/>
    <property type="match status" value="1"/>
</dbReference>
<name>A0A1C7Z708_PSESX</name>
<sequence length="285" mass="31603">MSHASTSSTTSTTSTTSKSIFSLPHANNRLTLDAVPRHDDLLQERLHRKQRLAAAYRLFAQYGFEVGLAGHFTARDPIETEHYWINPLGVPFSQISVSQLLRVDSQGQVVEGEGLLNTSALDLHYGLQQARPEVVGIAHLHGFYGRTWSSLGQLFDPITAEAGAFVGDQAIFRRHDLRKADGTPEQDRDLVTGAFVDSFAGNNLLFWQNHGVWTVGETVESAAWRFILAEDVARSHLLARAAGVPIIPQLEPASAEGRARNELFSWLNFQPLWDEIIARQPDLLA</sequence>
<dbReference type="AlphaFoldDB" id="A0A1C7Z708"/>
<dbReference type="PATRIC" id="fig|317.243.peg.2739"/>
<dbReference type="InterPro" id="IPR051017">
    <property type="entry name" value="Aldolase-II_Adducin_sf"/>
</dbReference>
<gene>
    <name evidence="4" type="ORF">AFK24_10240</name>
</gene>
<dbReference type="SMART" id="SM01007">
    <property type="entry name" value="Aldolase_II"/>
    <property type="match status" value="1"/>
</dbReference>
<dbReference type="OrthoDB" id="8859181at2"/>
<evidence type="ECO:0000313" key="4">
    <source>
        <dbReference type="EMBL" id="OCR25149.1"/>
    </source>
</evidence>
<evidence type="ECO:0000259" key="3">
    <source>
        <dbReference type="SMART" id="SM01007"/>
    </source>
</evidence>
<evidence type="ECO:0000256" key="2">
    <source>
        <dbReference type="SAM" id="MobiDB-lite"/>
    </source>
</evidence>
<evidence type="ECO:0000256" key="1">
    <source>
        <dbReference type="ARBA" id="ARBA00037961"/>
    </source>
</evidence>
<dbReference type="PANTHER" id="PTHR10672">
    <property type="entry name" value="ADDUCIN"/>
    <property type="match status" value="1"/>
</dbReference>
<accession>A0A1C7Z708</accession>
<feature type="region of interest" description="Disordered" evidence="2">
    <location>
        <begin position="1"/>
        <end position="20"/>
    </location>
</feature>
<dbReference type="EMBL" id="LGSI01000037">
    <property type="protein sequence ID" value="OCR25149.1"/>
    <property type="molecule type" value="Genomic_DNA"/>
</dbReference>
<protein>
    <submittedName>
        <fullName evidence="4">Aldolase</fullName>
    </submittedName>
</protein>
<dbReference type="GO" id="GO:0005856">
    <property type="term" value="C:cytoskeleton"/>
    <property type="evidence" value="ECO:0007669"/>
    <property type="project" value="TreeGrafter"/>
</dbReference>
<feature type="compositionally biased region" description="Low complexity" evidence="2">
    <location>
        <begin position="1"/>
        <end position="19"/>
    </location>
</feature>
<proteinExistence type="inferred from homology"/>
<dbReference type="PANTHER" id="PTHR10672:SF3">
    <property type="entry name" value="PROTEIN HU-LI TAI SHAO"/>
    <property type="match status" value="1"/>
</dbReference>
<dbReference type="InterPro" id="IPR036409">
    <property type="entry name" value="Aldolase_II/adducin_N_sf"/>
</dbReference>
<evidence type="ECO:0000313" key="5">
    <source>
        <dbReference type="Proteomes" id="UP000093104"/>
    </source>
</evidence>
<dbReference type="Gene3D" id="3.40.225.10">
    <property type="entry name" value="Class II aldolase/adducin N-terminal domain"/>
    <property type="match status" value="1"/>
</dbReference>
<reference evidence="4 5" key="1">
    <citation type="submission" date="2015-07" db="EMBL/GenBank/DDBJ databases">
        <title>Draft genome sequence of a diazotrophic, plant growth-promoting rhizobacterium of the Pseudomonas syringae complex.</title>
        <authorList>
            <person name="Patten C.L."/>
            <person name="Jeong H."/>
        </authorList>
    </citation>
    <scope>NUCLEOTIDE SEQUENCE [LARGE SCALE GENOMIC DNA]</scope>
    <source>
        <strain evidence="4 5">GR12-2</strain>
    </source>
</reference>
<organism evidence="4 5">
    <name type="scientific">Pseudomonas syringae</name>
    <dbReference type="NCBI Taxonomy" id="317"/>
    <lineage>
        <taxon>Bacteria</taxon>
        <taxon>Pseudomonadati</taxon>
        <taxon>Pseudomonadota</taxon>
        <taxon>Gammaproteobacteria</taxon>
        <taxon>Pseudomonadales</taxon>
        <taxon>Pseudomonadaceae</taxon>
        <taxon>Pseudomonas</taxon>
    </lineage>
</organism>
<dbReference type="InterPro" id="IPR001303">
    <property type="entry name" value="Aldolase_II/adducin_N"/>
</dbReference>
<comment type="similarity">
    <text evidence="1">Belongs to the aldolase class II family.</text>
</comment>
<dbReference type="NCBIfam" id="NF004855">
    <property type="entry name" value="PRK06208.1"/>
    <property type="match status" value="1"/>
</dbReference>
<dbReference type="GO" id="GO:0051015">
    <property type="term" value="F:actin filament binding"/>
    <property type="evidence" value="ECO:0007669"/>
    <property type="project" value="TreeGrafter"/>
</dbReference>
<dbReference type="Proteomes" id="UP000093104">
    <property type="component" value="Unassembled WGS sequence"/>
</dbReference>